<accession>A0A4R0J4E3</accession>
<gene>
    <name evidence="2" type="ORF">E0H92_03795</name>
</gene>
<comment type="caution">
    <text evidence="2">The sequence shown here is derived from an EMBL/GenBank/DDBJ whole genome shotgun (WGS) entry which is preliminary data.</text>
</comment>
<evidence type="ECO:0000256" key="1">
    <source>
        <dbReference type="SAM" id="Phobius"/>
    </source>
</evidence>
<organism evidence="2 3">
    <name type="scientific">Kribbella speibonae</name>
    <dbReference type="NCBI Taxonomy" id="1572660"/>
    <lineage>
        <taxon>Bacteria</taxon>
        <taxon>Bacillati</taxon>
        <taxon>Actinomycetota</taxon>
        <taxon>Actinomycetes</taxon>
        <taxon>Propionibacteriales</taxon>
        <taxon>Kribbellaceae</taxon>
        <taxon>Kribbella</taxon>
    </lineage>
</organism>
<evidence type="ECO:0000313" key="3">
    <source>
        <dbReference type="Proteomes" id="UP000294225"/>
    </source>
</evidence>
<dbReference type="EMBL" id="SJKC01000001">
    <property type="protein sequence ID" value="TCC40819.1"/>
    <property type="molecule type" value="Genomic_DNA"/>
</dbReference>
<keyword evidence="1" id="KW-0812">Transmembrane</keyword>
<dbReference type="Proteomes" id="UP000294225">
    <property type="component" value="Unassembled WGS sequence"/>
</dbReference>
<keyword evidence="1" id="KW-0472">Membrane</keyword>
<feature type="transmembrane region" description="Helical" evidence="1">
    <location>
        <begin position="29"/>
        <end position="50"/>
    </location>
</feature>
<sequence>MKRLAISLTFFLVLALIIGYMVSGPSFMDWSVAGGLFAVAVAGEGFRYWLRRTRAKKRSSV</sequence>
<proteinExistence type="predicted"/>
<evidence type="ECO:0000313" key="2">
    <source>
        <dbReference type="EMBL" id="TCC40819.1"/>
    </source>
</evidence>
<dbReference type="AlphaFoldDB" id="A0A4R0J4E3"/>
<reference evidence="2 3" key="1">
    <citation type="submission" date="2019-02" db="EMBL/GenBank/DDBJ databases">
        <title>Kribbella capetownensis sp. nov. and Kribbella speibonae sp. nov., isolated from soil.</title>
        <authorList>
            <person name="Curtis S.M."/>
            <person name="Norton I."/>
            <person name="Everest G.J."/>
            <person name="Meyers P.R."/>
        </authorList>
    </citation>
    <scope>NUCLEOTIDE SEQUENCE [LARGE SCALE GENOMIC DNA]</scope>
    <source>
        <strain evidence="2 3">YM55</strain>
    </source>
</reference>
<keyword evidence="1" id="KW-1133">Transmembrane helix</keyword>
<protein>
    <submittedName>
        <fullName evidence="2">Uncharacterized protein</fullName>
    </submittedName>
</protein>
<name>A0A4R0J4E3_9ACTN</name>
<dbReference type="RefSeq" id="WP_131495394.1">
    <property type="nucleotide sequence ID" value="NZ_SJKC01000001.1"/>
</dbReference>